<dbReference type="EMBL" id="SRLD01000011">
    <property type="protein sequence ID" value="TGE17362.1"/>
    <property type="molecule type" value="Genomic_DNA"/>
</dbReference>
<accession>A0A4Z0PQJ0</accession>
<dbReference type="GO" id="GO:0009881">
    <property type="term" value="F:photoreceptor activity"/>
    <property type="evidence" value="ECO:0007669"/>
    <property type="project" value="UniProtKB-KW"/>
</dbReference>
<comment type="similarity">
    <text evidence="2">Belongs to the archaeal/bacterial/fungal opsin family.</text>
</comment>
<dbReference type="Gene3D" id="1.20.1070.10">
    <property type="entry name" value="Rhodopsin 7-helix transmembrane proteins"/>
    <property type="match status" value="1"/>
</dbReference>
<evidence type="ECO:0000313" key="13">
    <source>
        <dbReference type="Proteomes" id="UP000297739"/>
    </source>
</evidence>
<keyword evidence="8" id="KW-0157">Chromophore</keyword>
<sequence length="257" mass="28361">MVTVCFFHSNTPLEMDTQTLLHWLYVGSMIGGALLFWAWSRNPKGVPQYEYSIAMMIPIWSALAYMGMALGQGKTQVAGQITHYARYMDWVVSTPLLLLALAFTAMFYVPKDDRSKTLLFGLVAADVVMIVCGLLADLSESSTARLVWYLCGVGAFVAVLSLVWGPVRRIAFDSDPELGGIYTKLASVLTVLWFSYPTIWALGPSGLGLLNQTTETLLFVVVPFFSKVGFSILDLQYLRDLAPRKPAYHHTKAAASA</sequence>
<feature type="transmembrane region" description="Helical" evidence="11">
    <location>
        <begin position="20"/>
        <end position="39"/>
    </location>
</feature>
<comment type="caution">
    <text evidence="12">The sequence shown here is derived from an EMBL/GenBank/DDBJ whole genome shotgun (WGS) entry which is preliminary data.</text>
</comment>
<dbReference type="AlphaFoldDB" id="A0A4Z0PQJ0"/>
<dbReference type="PROSITE" id="PS00950">
    <property type="entry name" value="BACTERIAL_OPSIN_1"/>
    <property type="match status" value="1"/>
</dbReference>
<dbReference type="GO" id="GO:0007602">
    <property type="term" value="P:phototransduction"/>
    <property type="evidence" value="ECO:0007669"/>
    <property type="project" value="UniProtKB-KW"/>
</dbReference>
<dbReference type="SUPFAM" id="SSF81321">
    <property type="entry name" value="Family A G protein-coupled receptor-like"/>
    <property type="match status" value="1"/>
</dbReference>
<evidence type="ECO:0000256" key="6">
    <source>
        <dbReference type="ARBA" id="ARBA00022925"/>
    </source>
</evidence>
<keyword evidence="7 11" id="KW-1133">Transmembrane helix</keyword>
<keyword evidence="3" id="KW-0600">Photoreceptor protein</keyword>
<dbReference type="InterPro" id="IPR001425">
    <property type="entry name" value="Arc/bac/fun_rhodopsins"/>
</dbReference>
<keyword evidence="13" id="KW-1185">Reference proteome</keyword>
<keyword evidence="5 11" id="KW-0812">Transmembrane</keyword>
<evidence type="ECO:0000256" key="4">
    <source>
        <dbReference type="ARBA" id="ARBA00022606"/>
    </source>
</evidence>
<feature type="transmembrane region" description="Helical" evidence="11">
    <location>
        <begin position="90"/>
        <end position="109"/>
    </location>
</feature>
<evidence type="ECO:0000256" key="5">
    <source>
        <dbReference type="ARBA" id="ARBA00022692"/>
    </source>
</evidence>
<keyword evidence="4" id="KW-0716">Sensory transduction</keyword>
<gene>
    <name evidence="12" type="ORF">E5J99_07290</name>
</gene>
<keyword evidence="9 11" id="KW-0472">Membrane</keyword>
<dbReference type="Pfam" id="PF01036">
    <property type="entry name" value="Bac_rhodopsin"/>
    <property type="match status" value="1"/>
</dbReference>
<evidence type="ECO:0000256" key="10">
    <source>
        <dbReference type="ARBA" id="ARBA00023170"/>
    </source>
</evidence>
<dbReference type="SMART" id="SM01021">
    <property type="entry name" value="Bac_rhodopsin"/>
    <property type="match status" value="1"/>
</dbReference>
<organism evidence="12 13">
    <name type="scientific">Hymenobacter elongatus</name>
    <dbReference type="NCBI Taxonomy" id="877208"/>
    <lineage>
        <taxon>Bacteria</taxon>
        <taxon>Pseudomonadati</taxon>
        <taxon>Bacteroidota</taxon>
        <taxon>Cytophagia</taxon>
        <taxon>Cytophagales</taxon>
        <taxon>Hymenobacteraceae</taxon>
        <taxon>Hymenobacter</taxon>
    </lineage>
</organism>
<evidence type="ECO:0000256" key="3">
    <source>
        <dbReference type="ARBA" id="ARBA00022543"/>
    </source>
</evidence>
<dbReference type="PANTHER" id="PTHR28286">
    <property type="match status" value="1"/>
</dbReference>
<keyword evidence="6" id="KW-0681">Retinal protein</keyword>
<evidence type="ECO:0000256" key="7">
    <source>
        <dbReference type="ARBA" id="ARBA00022989"/>
    </source>
</evidence>
<dbReference type="GO" id="GO:0016020">
    <property type="term" value="C:membrane"/>
    <property type="evidence" value="ECO:0007669"/>
    <property type="project" value="UniProtKB-SubCell"/>
</dbReference>
<evidence type="ECO:0000313" key="12">
    <source>
        <dbReference type="EMBL" id="TGE17362.1"/>
    </source>
</evidence>
<dbReference type="Proteomes" id="UP000297739">
    <property type="component" value="Unassembled WGS sequence"/>
</dbReference>
<comment type="subcellular location">
    <subcellularLocation>
        <location evidence="1">Membrane</location>
        <topology evidence="1">Multi-pass membrane protein</topology>
    </subcellularLocation>
</comment>
<evidence type="ECO:0000256" key="2">
    <source>
        <dbReference type="ARBA" id="ARBA00008130"/>
    </source>
</evidence>
<keyword evidence="10" id="KW-0675">Receptor</keyword>
<dbReference type="GO" id="GO:0005216">
    <property type="term" value="F:monoatomic ion channel activity"/>
    <property type="evidence" value="ECO:0007669"/>
    <property type="project" value="InterPro"/>
</dbReference>
<feature type="transmembrane region" description="Helical" evidence="11">
    <location>
        <begin position="216"/>
        <end position="235"/>
    </location>
</feature>
<name>A0A4Z0PQJ0_9BACT</name>
<dbReference type="PRINTS" id="PR00251">
    <property type="entry name" value="BACTRLOPSIN"/>
</dbReference>
<evidence type="ECO:0000256" key="9">
    <source>
        <dbReference type="ARBA" id="ARBA00023136"/>
    </source>
</evidence>
<feature type="transmembrane region" description="Helical" evidence="11">
    <location>
        <begin position="51"/>
        <end position="70"/>
    </location>
</feature>
<protein>
    <submittedName>
        <fullName evidence="12">Lactococcin</fullName>
    </submittedName>
</protein>
<evidence type="ECO:0000256" key="1">
    <source>
        <dbReference type="ARBA" id="ARBA00004141"/>
    </source>
</evidence>
<reference evidence="12 13" key="1">
    <citation type="submission" date="2019-04" db="EMBL/GenBank/DDBJ databases">
        <authorList>
            <person name="Feng G."/>
            <person name="Zhang J."/>
            <person name="Zhu H."/>
        </authorList>
    </citation>
    <scope>NUCLEOTIDE SEQUENCE [LARGE SCALE GENOMIC DNA]</scope>
    <source>
        <strain evidence="12 13">JCM 17223</strain>
    </source>
</reference>
<proteinExistence type="inferred from homology"/>
<dbReference type="OrthoDB" id="70408at2"/>
<evidence type="ECO:0000256" key="11">
    <source>
        <dbReference type="SAM" id="Phobius"/>
    </source>
</evidence>
<dbReference type="PANTHER" id="PTHR28286:SF2">
    <property type="entry name" value="BACTERIORHODOPSIN _OPSIN, NOPA (EUROFUNG)"/>
    <property type="match status" value="1"/>
</dbReference>
<feature type="transmembrane region" description="Helical" evidence="11">
    <location>
        <begin position="118"/>
        <end position="140"/>
    </location>
</feature>
<evidence type="ECO:0000256" key="8">
    <source>
        <dbReference type="ARBA" id="ARBA00022991"/>
    </source>
</evidence>
<dbReference type="InterPro" id="IPR018229">
    <property type="entry name" value="Rhodopsin_retinal_BS"/>
</dbReference>
<feature type="transmembrane region" description="Helical" evidence="11">
    <location>
        <begin position="146"/>
        <end position="167"/>
    </location>
</feature>